<keyword evidence="1" id="KW-0677">Repeat</keyword>
<dbReference type="InterPro" id="IPR011990">
    <property type="entry name" value="TPR-like_helical_dom_sf"/>
</dbReference>
<keyword evidence="4" id="KW-0732">Signal</keyword>
<dbReference type="SUPFAM" id="SSF48452">
    <property type="entry name" value="TPR-like"/>
    <property type="match status" value="2"/>
</dbReference>
<dbReference type="HOGENOM" id="CLU_038151_0_0_0"/>
<evidence type="ECO:0000256" key="3">
    <source>
        <dbReference type="PROSITE-ProRule" id="PRU00339"/>
    </source>
</evidence>
<dbReference type="AlphaFoldDB" id="E6W226"/>
<dbReference type="InterPro" id="IPR019734">
    <property type="entry name" value="TPR_rpt"/>
</dbReference>
<protein>
    <submittedName>
        <fullName evidence="5">Tetratricopeptide TPR_1 repeat-containing protein</fullName>
    </submittedName>
</protein>
<dbReference type="Proteomes" id="UP000002572">
    <property type="component" value="Chromosome"/>
</dbReference>
<dbReference type="InParanoid" id="E6W226"/>
<feature type="signal peptide" evidence="4">
    <location>
        <begin position="1"/>
        <end position="26"/>
    </location>
</feature>
<dbReference type="STRING" id="653733.Selin_1925"/>
<evidence type="ECO:0000256" key="4">
    <source>
        <dbReference type="SAM" id="SignalP"/>
    </source>
</evidence>
<dbReference type="Pfam" id="PF13432">
    <property type="entry name" value="TPR_16"/>
    <property type="match status" value="1"/>
</dbReference>
<feature type="repeat" description="TPR" evidence="3">
    <location>
        <begin position="71"/>
        <end position="104"/>
    </location>
</feature>
<reference evidence="5 6" key="1">
    <citation type="submission" date="2010-12" db="EMBL/GenBank/DDBJ databases">
        <title>Complete sequence of Desulfurispirillum indicum S5.</title>
        <authorList>
            <consortium name="US DOE Joint Genome Institute"/>
            <person name="Lucas S."/>
            <person name="Copeland A."/>
            <person name="Lapidus A."/>
            <person name="Cheng J.-F."/>
            <person name="Goodwin L."/>
            <person name="Pitluck S."/>
            <person name="Chertkov O."/>
            <person name="Held B."/>
            <person name="Detter J.C."/>
            <person name="Han C."/>
            <person name="Tapia R."/>
            <person name="Land M."/>
            <person name="Hauser L."/>
            <person name="Kyrpides N."/>
            <person name="Ivanova N."/>
            <person name="Mikhailova N."/>
            <person name="Haggblom M."/>
            <person name="Rauschenbach I."/>
            <person name="Bini E."/>
            <person name="Woyke T."/>
        </authorList>
    </citation>
    <scope>NUCLEOTIDE SEQUENCE [LARGE SCALE GENOMIC DNA]</scope>
    <source>
        <strain evidence="6">ATCC BAA-1389 / DSM 22839 / S5</strain>
    </source>
</reference>
<dbReference type="Pfam" id="PF13181">
    <property type="entry name" value="TPR_8"/>
    <property type="match status" value="1"/>
</dbReference>
<dbReference type="Gene3D" id="1.25.40.10">
    <property type="entry name" value="Tetratricopeptide repeat domain"/>
    <property type="match status" value="3"/>
</dbReference>
<dbReference type="PROSITE" id="PS50005">
    <property type="entry name" value="TPR"/>
    <property type="match status" value="1"/>
</dbReference>
<sequence>MCRRKISQSLLACLLLTLASVLPVQASTISPMAYEALTEVHELLQESQWLEAGERLDRMIQRFGREPYAQATAWQMRGYVFSELDQHDKALHAYEKALDTEALDAESSQQVLYNTAQLLLVLERSSEAVERIGKWLAEYADPTPTQQVQAAWIYLSAGHHRDAATLMQGAISRVDEPQQSWYQILVAALQATDDFRALEQWLPRAIKDYPEQKTFWMQLASVHLQQERHRRATATLAAAYHNGLLEDSSDLTYMAQLFLHAGVPHKAARVLREAMHKGTVEDTARHYEMLAEIWLRSREIGLAIHTYEQALKAGADHDVSLRLGRLLLQNEDHHAALPHLKTAAKSDKGRTRAEALLLLGMAAYSHGAVEEAQHAFVEARAYEEVRRQAENWLEYLKHPG</sequence>
<dbReference type="KEGG" id="din:Selin_1925"/>
<accession>E6W226</accession>
<name>E6W226_DESIS</name>
<keyword evidence="2 3" id="KW-0802">TPR repeat</keyword>
<organism evidence="5 6">
    <name type="scientific">Desulfurispirillum indicum (strain ATCC BAA-1389 / DSM 22839 / S5)</name>
    <dbReference type="NCBI Taxonomy" id="653733"/>
    <lineage>
        <taxon>Bacteria</taxon>
        <taxon>Pseudomonadati</taxon>
        <taxon>Chrysiogenota</taxon>
        <taxon>Chrysiogenia</taxon>
        <taxon>Chrysiogenales</taxon>
        <taxon>Chrysiogenaceae</taxon>
        <taxon>Desulfurispirillum</taxon>
    </lineage>
</organism>
<dbReference type="EMBL" id="CP002432">
    <property type="protein sequence ID" value="ADU66652.1"/>
    <property type="molecule type" value="Genomic_DNA"/>
</dbReference>
<feature type="chain" id="PRO_5003211322" evidence="4">
    <location>
        <begin position="27"/>
        <end position="400"/>
    </location>
</feature>
<gene>
    <name evidence="5" type="ordered locus">Selin_1925</name>
</gene>
<dbReference type="PANTHER" id="PTHR44186">
    <property type="match status" value="1"/>
</dbReference>
<proteinExistence type="predicted"/>
<dbReference type="eggNOG" id="COG0457">
    <property type="taxonomic scope" value="Bacteria"/>
</dbReference>
<keyword evidence="6" id="KW-1185">Reference proteome</keyword>
<dbReference type="SMART" id="SM00028">
    <property type="entry name" value="TPR"/>
    <property type="match status" value="3"/>
</dbReference>
<dbReference type="PANTHER" id="PTHR44186:SF1">
    <property type="entry name" value="BARDET-BIEDL SYNDROME 4 PROTEIN"/>
    <property type="match status" value="1"/>
</dbReference>
<evidence type="ECO:0000256" key="2">
    <source>
        <dbReference type="ARBA" id="ARBA00022803"/>
    </source>
</evidence>
<dbReference type="RefSeq" id="WP_013506532.1">
    <property type="nucleotide sequence ID" value="NC_014836.1"/>
</dbReference>
<evidence type="ECO:0000256" key="1">
    <source>
        <dbReference type="ARBA" id="ARBA00022737"/>
    </source>
</evidence>
<evidence type="ECO:0000313" key="6">
    <source>
        <dbReference type="Proteomes" id="UP000002572"/>
    </source>
</evidence>
<evidence type="ECO:0000313" key="5">
    <source>
        <dbReference type="EMBL" id="ADU66652.1"/>
    </source>
</evidence>